<comment type="caution">
    <text evidence="2">The sequence shown here is derived from an EMBL/GenBank/DDBJ whole genome shotgun (WGS) entry which is preliminary data.</text>
</comment>
<gene>
    <name evidence="2" type="ORF">A5630_25290</name>
</gene>
<feature type="compositionally biased region" description="Gly residues" evidence="1">
    <location>
        <begin position="129"/>
        <end position="144"/>
    </location>
</feature>
<feature type="region of interest" description="Disordered" evidence="1">
    <location>
        <begin position="1"/>
        <end position="61"/>
    </location>
</feature>
<sequence>MPIDNDPFGDDNDEAQTEVHDAFDAPEPEEPEPAPAPKKAPAKKAPAKAAAKPATTTVVNNAGSDGKVVLTFKGGSGFDAPWIVIHATDMDDALDQVSGDNAGKLATVMERVQKAGKHFVSLGPAKAAGGSGGNSGGGNSGGGRSNAPQAAQEAPNGEERFCKHGAMVYKTGISKKNGKAWKAFMCGSGDRDDECPAQFLR</sequence>
<dbReference type="RefSeq" id="WP_064982425.1">
    <property type="nucleotide sequence ID" value="NZ_LZLC01000160.1"/>
</dbReference>
<accession>A0A1A3GY14</accession>
<dbReference type="Pfam" id="PF25690">
    <property type="entry name" value="Phage_gp49"/>
    <property type="match status" value="1"/>
</dbReference>
<evidence type="ECO:0000313" key="3">
    <source>
        <dbReference type="Proteomes" id="UP000093898"/>
    </source>
</evidence>
<feature type="region of interest" description="Disordered" evidence="1">
    <location>
        <begin position="123"/>
        <end position="158"/>
    </location>
</feature>
<dbReference type="EMBL" id="LZLC01000160">
    <property type="protein sequence ID" value="OBJ40268.1"/>
    <property type="molecule type" value="Genomic_DNA"/>
</dbReference>
<protein>
    <submittedName>
        <fullName evidence="2">Uncharacterized protein</fullName>
    </submittedName>
</protein>
<reference evidence="2 3" key="1">
    <citation type="submission" date="2016-06" db="EMBL/GenBank/DDBJ databases">
        <authorList>
            <person name="Kjaerup R.B."/>
            <person name="Dalgaard T.S."/>
            <person name="Juul-Madsen H.R."/>
        </authorList>
    </citation>
    <scope>NUCLEOTIDE SEQUENCE [LARGE SCALE GENOMIC DNA]</scope>
    <source>
        <strain evidence="2 3">1127319.6</strain>
    </source>
</reference>
<name>A0A1A3GY14_MYCMU</name>
<dbReference type="Proteomes" id="UP000093898">
    <property type="component" value="Unassembled WGS sequence"/>
</dbReference>
<organism evidence="2 3">
    <name type="scientific">Mycolicibacterium mucogenicum</name>
    <name type="common">Mycobacterium mucogenicum</name>
    <dbReference type="NCBI Taxonomy" id="56689"/>
    <lineage>
        <taxon>Bacteria</taxon>
        <taxon>Bacillati</taxon>
        <taxon>Actinomycetota</taxon>
        <taxon>Actinomycetes</taxon>
        <taxon>Mycobacteriales</taxon>
        <taxon>Mycobacteriaceae</taxon>
        <taxon>Mycolicibacterium</taxon>
    </lineage>
</organism>
<dbReference type="AlphaFoldDB" id="A0A1A3GY14"/>
<proteinExistence type="predicted"/>
<evidence type="ECO:0000313" key="2">
    <source>
        <dbReference type="EMBL" id="OBJ40268.1"/>
    </source>
</evidence>
<dbReference type="InterPro" id="IPR057999">
    <property type="entry name" value="Gp49"/>
</dbReference>
<evidence type="ECO:0000256" key="1">
    <source>
        <dbReference type="SAM" id="MobiDB-lite"/>
    </source>
</evidence>
<feature type="compositionally biased region" description="Acidic residues" evidence="1">
    <location>
        <begin position="7"/>
        <end position="16"/>
    </location>
</feature>
<dbReference type="OrthoDB" id="4629068at2"/>